<protein>
    <recommendedName>
        <fullName evidence="8">Cytidylate kinase</fullName>
        <shortName evidence="8">CK</shortName>
        <ecNumber evidence="8">2.7.4.25</ecNumber>
    </recommendedName>
    <alternativeName>
        <fullName evidence="8">Cytidine monophosphate kinase</fullName>
        <shortName evidence="8">CMP kinase</shortName>
    </alternativeName>
</protein>
<dbReference type="EC" id="2.7.4.25" evidence="8"/>
<name>A0ABM6DAD8_9BACL</name>
<dbReference type="InterPro" id="IPR003136">
    <property type="entry name" value="Cytidylate_kin"/>
</dbReference>
<dbReference type="HAMAP" id="MF_00238">
    <property type="entry name" value="Cytidyl_kinase_type1"/>
    <property type="match status" value="1"/>
</dbReference>
<dbReference type="InterPro" id="IPR011994">
    <property type="entry name" value="Cytidylate_kinase_dom"/>
</dbReference>
<dbReference type="PANTHER" id="PTHR21299">
    <property type="entry name" value="CYTIDYLATE KINASE/PANTOATE-BETA-ALANINE LIGASE"/>
    <property type="match status" value="1"/>
</dbReference>
<keyword evidence="5 8" id="KW-0067">ATP-binding</keyword>
<dbReference type="SUPFAM" id="SSF52540">
    <property type="entry name" value="P-loop containing nucleoside triphosphate hydrolases"/>
    <property type="match status" value="1"/>
</dbReference>
<feature type="binding site" evidence="8">
    <location>
        <begin position="20"/>
        <end position="28"/>
    </location>
    <ligand>
        <name>ATP</name>
        <dbReference type="ChEBI" id="CHEBI:30616"/>
    </ligand>
</feature>
<evidence type="ECO:0000256" key="3">
    <source>
        <dbReference type="ARBA" id="ARBA00022741"/>
    </source>
</evidence>
<dbReference type="NCBIfam" id="TIGR00017">
    <property type="entry name" value="cmk"/>
    <property type="match status" value="1"/>
</dbReference>
<reference evidence="10" key="1">
    <citation type="submission" date="2016-10" db="EMBL/GenBank/DDBJ databases">
        <authorList>
            <person name="See-Too W.S."/>
        </authorList>
    </citation>
    <scope>NUCLEOTIDE SEQUENCE</scope>
    <source>
        <strain evidence="10">DSM 14505</strain>
    </source>
</reference>
<dbReference type="Gene3D" id="3.40.50.300">
    <property type="entry name" value="P-loop containing nucleotide triphosphate hydrolases"/>
    <property type="match status" value="1"/>
</dbReference>
<evidence type="ECO:0000259" key="9">
    <source>
        <dbReference type="Pfam" id="PF02224"/>
    </source>
</evidence>
<dbReference type="InterPro" id="IPR027417">
    <property type="entry name" value="P-loop_NTPase"/>
</dbReference>
<evidence type="ECO:0000256" key="4">
    <source>
        <dbReference type="ARBA" id="ARBA00022777"/>
    </source>
</evidence>
<evidence type="ECO:0000256" key="6">
    <source>
        <dbReference type="ARBA" id="ARBA00047615"/>
    </source>
</evidence>
<dbReference type="EMBL" id="CP016534">
    <property type="protein sequence ID" value="ANU12211.1"/>
    <property type="molecule type" value="Genomic_DNA"/>
</dbReference>
<evidence type="ECO:0000256" key="1">
    <source>
        <dbReference type="ARBA" id="ARBA00009427"/>
    </source>
</evidence>
<evidence type="ECO:0000313" key="10">
    <source>
        <dbReference type="EMBL" id="ANU12211.1"/>
    </source>
</evidence>
<comment type="similarity">
    <text evidence="1 8">Belongs to the cytidylate kinase family. Type 1 subfamily.</text>
</comment>
<dbReference type="CDD" id="cd02020">
    <property type="entry name" value="CMPK"/>
    <property type="match status" value="1"/>
</dbReference>
<accession>A0ABM6DAD8</accession>
<evidence type="ECO:0000256" key="2">
    <source>
        <dbReference type="ARBA" id="ARBA00022679"/>
    </source>
</evidence>
<evidence type="ECO:0000256" key="7">
    <source>
        <dbReference type="ARBA" id="ARBA00048478"/>
    </source>
</evidence>
<dbReference type="Pfam" id="PF02224">
    <property type="entry name" value="Cytidylate_kin"/>
    <property type="match status" value="1"/>
</dbReference>
<keyword evidence="2 8" id="KW-0808">Transferase</keyword>
<feature type="domain" description="Cytidylate kinase" evidence="9">
    <location>
        <begin position="16"/>
        <end position="229"/>
    </location>
</feature>
<proteinExistence type="inferred from homology"/>
<evidence type="ECO:0000256" key="8">
    <source>
        <dbReference type="HAMAP-Rule" id="MF_00238"/>
    </source>
</evidence>
<dbReference type="PANTHER" id="PTHR21299:SF2">
    <property type="entry name" value="CYTIDYLATE KINASE"/>
    <property type="match status" value="1"/>
</dbReference>
<organism evidence="10 11">
    <name type="scientific">Planococcus antarcticus DSM 14505</name>
    <dbReference type="NCBI Taxonomy" id="1185653"/>
    <lineage>
        <taxon>Bacteria</taxon>
        <taxon>Bacillati</taxon>
        <taxon>Bacillota</taxon>
        <taxon>Bacilli</taxon>
        <taxon>Bacillales</taxon>
        <taxon>Caryophanaceae</taxon>
        <taxon>Planococcus</taxon>
    </lineage>
</organism>
<keyword evidence="11" id="KW-1185">Reference proteome</keyword>
<evidence type="ECO:0000256" key="5">
    <source>
        <dbReference type="ARBA" id="ARBA00022840"/>
    </source>
</evidence>
<evidence type="ECO:0000313" key="11">
    <source>
        <dbReference type="Proteomes" id="UP000092661"/>
    </source>
</evidence>
<comment type="catalytic activity">
    <reaction evidence="6 8">
        <text>dCMP + ATP = dCDP + ADP</text>
        <dbReference type="Rhea" id="RHEA:25094"/>
        <dbReference type="ChEBI" id="CHEBI:30616"/>
        <dbReference type="ChEBI" id="CHEBI:57566"/>
        <dbReference type="ChEBI" id="CHEBI:58593"/>
        <dbReference type="ChEBI" id="CHEBI:456216"/>
        <dbReference type="EC" id="2.7.4.25"/>
    </reaction>
</comment>
<gene>
    <name evidence="8" type="primary">cmk</name>
    <name evidence="10" type="ORF">BBH88_10190</name>
</gene>
<keyword evidence="8" id="KW-0963">Cytoplasm</keyword>
<comment type="subcellular location">
    <subcellularLocation>
        <location evidence="8">Cytoplasm</location>
    </subcellularLocation>
</comment>
<keyword evidence="3 8" id="KW-0547">Nucleotide-binding</keyword>
<sequence>MNTYDEVTILTKPIQIAIDGPAAAGKSTIAKIVAEKLSYIYIDTGAMYRAITLKALTEGINMASNDEAGQLLSKTEIDLQPSGDGQLVFLDKKDVTEAIRSQHVTKAVSEMAAHEQVRQRMVELQQQLADGRGVVMDGRDIGTHVLPEAALKVFMSASVEERARRRFEENKKRNILTPLEELQAEIAKRDKMDSERIVSPLRQADDAIFIDTTDLTIAQAAQEILKLAEERLL</sequence>
<keyword evidence="4 8" id="KW-0418">Kinase</keyword>
<comment type="catalytic activity">
    <reaction evidence="7 8">
        <text>CMP + ATP = CDP + ADP</text>
        <dbReference type="Rhea" id="RHEA:11600"/>
        <dbReference type="ChEBI" id="CHEBI:30616"/>
        <dbReference type="ChEBI" id="CHEBI:58069"/>
        <dbReference type="ChEBI" id="CHEBI:60377"/>
        <dbReference type="ChEBI" id="CHEBI:456216"/>
        <dbReference type="EC" id="2.7.4.25"/>
    </reaction>
</comment>
<dbReference type="Proteomes" id="UP000092661">
    <property type="component" value="Chromosome"/>
</dbReference>
<dbReference type="GO" id="GO:0016301">
    <property type="term" value="F:kinase activity"/>
    <property type="evidence" value="ECO:0007669"/>
    <property type="project" value="UniProtKB-KW"/>
</dbReference>